<dbReference type="OrthoDB" id="531708at2"/>
<dbReference type="EMBL" id="BDUD01000001">
    <property type="protein sequence ID" value="GBG18798.1"/>
    <property type="molecule type" value="Genomic_DNA"/>
</dbReference>
<reference evidence="1 2" key="1">
    <citation type="submission" date="2017-06" db="EMBL/GenBank/DDBJ databases">
        <title>Genome sequencing of cyanobaciteial culture collection at National Institute for Environmental Studies (NIES).</title>
        <authorList>
            <person name="Hirose Y."/>
            <person name="Shimura Y."/>
            <person name="Fujisawa T."/>
            <person name="Nakamura Y."/>
            <person name="Kawachi M."/>
        </authorList>
    </citation>
    <scope>NUCLEOTIDE SEQUENCE [LARGE SCALE GENOMIC DNA]</scope>
    <source>
        <strain evidence="1 2">NIES-4072</strain>
    </source>
</reference>
<sequence>MQVTFDLPDEVVNQLQPFADKLPQILELGLRELNAIAQSGFSGMAEVVEFLASLPTAEAIIALRPSESLQAQINTLLEKNRTVGLTATEEQQWQGYQYLEHIVRMAKARAFLKIKEADAE</sequence>
<dbReference type="Proteomes" id="UP000245124">
    <property type="component" value="Unassembled WGS sequence"/>
</dbReference>
<organism evidence="1 2">
    <name type="scientific">Nostoc commune NIES-4072</name>
    <dbReference type="NCBI Taxonomy" id="2005467"/>
    <lineage>
        <taxon>Bacteria</taxon>
        <taxon>Bacillati</taxon>
        <taxon>Cyanobacteriota</taxon>
        <taxon>Cyanophyceae</taxon>
        <taxon>Nostocales</taxon>
        <taxon>Nostocaceae</taxon>
        <taxon>Nostoc</taxon>
    </lineage>
</organism>
<proteinExistence type="predicted"/>
<dbReference type="RefSeq" id="WP_109008740.1">
    <property type="nucleotide sequence ID" value="NZ_BDUD01000001.1"/>
</dbReference>
<keyword evidence="2" id="KW-1185">Reference proteome</keyword>
<accession>A0A2R5FMW5</accession>
<protein>
    <submittedName>
        <fullName evidence="1">Uncharacterized protein</fullName>
    </submittedName>
</protein>
<gene>
    <name evidence="1" type="ORF">NIES4072_24630</name>
</gene>
<comment type="caution">
    <text evidence="1">The sequence shown here is derived from an EMBL/GenBank/DDBJ whole genome shotgun (WGS) entry which is preliminary data.</text>
</comment>
<evidence type="ECO:0000313" key="1">
    <source>
        <dbReference type="EMBL" id="GBG18798.1"/>
    </source>
</evidence>
<evidence type="ECO:0000313" key="2">
    <source>
        <dbReference type="Proteomes" id="UP000245124"/>
    </source>
</evidence>
<dbReference type="AlphaFoldDB" id="A0A2R5FMW5"/>
<name>A0A2R5FMW5_NOSCO</name>